<dbReference type="GO" id="GO:0005886">
    <property type="term" value="C:plasma membrane"/>
    <property type="evidence" value="ECO:0007669"/>
    <property type="project" value="UniProtKB-SubCell"/>
</dbReference>
<reference evidence="10 11" key="1">
    <citation type="submission" date="2018-05" db="EMBL/GenBank/DDBJ databases">
        <title>Genome Sequence of an Efficient Indole-Degrading Bacterium, Alcaligenes sp.YBY.</title>
        <authorList>
            <person name="Yang B."/>
        </authorList>
    </citation>
    <scope>NUCLEOTIDE SEQUENCE [LARGE SCALE GENOMIC DNA]</scope>
    <source>
        <strain evidence="10 11">YBY</strain>
    </source>
</reference>
<feature type="transmembrane region" description="Helical" evidence="8">
    <location>
        <begin position="217"/>
        <end position="236"/>
    </location>
</feature>
<feature type="transmembrane region" description="Helical" evidence="8">
    <location>
        <begin position="310"/>
        <end position="335"/>
    </location>
</feature>
<dbReference type="SUPFAM" id="SSF103473">
    <property type="entry name" value="MFS general substrate transporter"/>
    <property type="match status" value="1"/>
</dbReference>
<reference evidence="10 11" key="2">
    <citation type="submission" date="2018-05" db="EMBL/GenBank/DDBJ databases">
        <authorList>
            <person name="Lanie J.A."/>
            <person name="Ng W.-L."/>
            <person name="Kazmierczak K.M."/>
            <person name="Andrzejewski T.M."/>
            <person name="Davidsen T.M."/>
            <person name="Wayne K.J."/>
            <person name="Tettelin H."/>
            <person name="Glass J.I."/>
            <person name="Rusch D."/>
            <person name="Podicherti R."/>
            <person name="Tsui H.-C.T."/>
            <person name="Winkler M.E."/>
        </authorList>
    </citation>
    <scope>NUCLEOTIDE SEQUENCE [LARGE SCALE GENOMIC DNA]</scope>
    <source>
        <strain evidence="10 11">YBY</strain>
    </source>
</reference>
<feature type="transmembrane region" description="Helical" evidence="8">
    <location>
        <begin position="168"/>
        <end position="188"/>
    </location>
</feature>
<dbReference type="InterPro" id="IPR004812">
    <property type="entry name" value="Efflux_drug-R_Bcr/CmlA"/>
</dbReference>
<evidence type="ECO:0000256" key="4">
    <source>
        <dbReference type="ARBA" id="ARBA00022475"/>
    </source>
</evidence>
<evidence type="ECO:0000256" key="6">
    <source>
        <dbReference type="ARBA" id="ARBA00022989"/>
    </source>
</evidence>
<dbReference type="PANTHER" id="PTHR23502">
    <property type="entry name" value="MAJOR FACILITATOR SUPERFAMILY"/>
    <property type="match status" value="1"/>
</dbReference>
<evidence type="ECO:0000313" key="10">
    <source>
        <dbReference type="EMBL" id="PWE14171.1"/>
    </source>
</evidence>
<gene>
    <name evidence="10" type="ORF">DF183_13580</name>
</gene>
<accession>A0A2U2BJH8</accession>
<keyword evidence="6 8" id="KW-1133">Transmembrane helix</keyword>
<dbReference type="PROSITE" id="PS50850">
    <property type="entry name" value="MFS"/>
    <property type="match status" value="1"/>
</dbReference>
<feature type="transmembrane region" description="Helical" evidence="8">
    <location>
        <begin position="375"/>
        <end position="394"/>
    </location>
</feature>
<evidence type="ECO:0000256" key="2">
    <source>
        <dbReference type="ARBA" id="ARBA00006236"/>
    </source>
</evidence>
<evidence type="ECO:0000313" key="11">
    <source>
        <dbReference type="Proteomes" id="UP000245216"/>
    </source>
</evidence>
<organism evidence="10 11">
    <name type="scientific">Alcaligenes faecalis</name>
    <dbReference type="NCBI Taxonomy" id="511"/>
    <lineage>
        <taxon>Bacteria</taxon>
        <taxon>Pseudomonadati</taxon>
        <taxon>Pseudomonadota</taxon>
        <taxon>Betaproteobacteria</taxon>
        <taxon>Burkholderiales</taxon>
        <taxon>Alcaligenaceae</taxon>
        <taxon>Alcaligenes</taxon>
    </lineage>
</organism>
<dbReference type="Proteomes" id="UP000245216">
    <property type="component" value="Unassembled WGS sequence"/>
</dbReference>
<dbReference type="PANTHER" id="PTHR23502:SF132">
    <property type="entry name" value="POLYAMINE TRANSPORTER 2-RELATED"/>
    <property type="match status" value="1"/>
</dbReference>
<evidence type="ECO:0000259" key="9">
    <source>
        <dbReference type="PROSITE" id="PS50850"/>
    </source>
</evidence>
<feature type="transmembrane region" description="Helical" evidence="8">
    <location>
        <begin position="81"/>
        <end position="99"/>
    </location>
</feature>
<feature type="domain" description="Major facilitator superfamily (MFS) profile" evidence="9">
    <location>
        <begin position="11"/>
        <end position="399"/>
    </location>
</feature>
<dbReference type="STRING" id="511.UZ73_11405"/>
<name>A0A2U2BJH8_ALCFA</name>
<feature type="transmembrane region" description="Helical" evidence="8">
    <location>
        <begin position="50"/>
        <end position="69"/>
    </location>
</feature>
<keyword evidence="8" id="KW-0997">Cell inner membrane</keyword>
<evidence type="ECO:0000256" key="8">
    <source>
        <dbReference type="RuleBase" id="RU365088"/>
    </source>
</evidence>
<feature type="transmembrane region" description="Helical" evidence="8">
    <location>
        <begin position="105"/>
        <end position="126"/>
    </location>
</feature>
<keyword evidence="5 8" id="KW-0812">Transmembrane</keyword>
<feature type="transmembrane region" description="Helical" evidence="8">
    <location>
        <begin position="285"/>
        <end position="304"/>
    </location>
</feature>
<dbReference type="AlphaFoldDB" id="A0A2U2BJH8"/>
<comment type="subcellular location">
    <subcellularLocation>
        <location evidence="8">Cell inner membrane</location>
        <topology evidence="8">Multi-pass membrane protein</topology>
    </subcellularLocation>
    <subcellularLocation>
        <location evidence="1">Cell membrane</location>
        <topology evidence="1">Multi-pass membrane protein</topology>
    </subcellularLocation>
</comment>
<dbReference type="GO" id="GO:0042910">
    <property type="term" value="F:xenobiotic transmembrane transporter activity"/>
    <property type="evidence" value="ECO:0007669"/>
    <property type="project" value="InterPro"/>
</dbReference>
<dbReference type="CDD" id="cd17320">
    <property type="entry name" value="MFS_MdfA_MDR_like"/>
    <property type="match status" value="1"/>
</dbReference>
<dbReference type="GO" id="GO:1990961">
    <property type="term" value="P:xenobiotic detoxification by transmembrane export across the plasma membrane"/>
    <property type="evidence" value="ECO:0007669"/>
    <property type="project" value="InterPro"/>
</dbReference>
<comment type="similarity">
    <text evidence="2 8">Belongs to the major facilitator superfamily. Bcr/CmlA family.</text>
</comment>
<protein>
    <recommendedName>
        <fullName evidence="8">Bcr/CflA family efflux transporter</fullName>
    </recommendedName>
</protein>
<keyword evidence="7 8" id="KW-0472">Membrane</keyword>
<dbReference type="PRINTS" id="PR01035">
    <property type="entry name" value="TCRTETA"/>
</dbReference>
<dbReference type="Pfam" id="PF07690">
    <property type="entry name" value="MFS_1"/>
    <property type="match status" value="1"/>
</dbReference>
<dbReference type="InterPro" id="IPR011701">
    <property type="entry name" value="MFS"/>
</dbReference>
<keyword evidence="3 8" id="KW-0813">Transport</keyword>
<keyword evidence="4" id="KW-1003">Cell membrane</keyword>
<evidence type="ECO:0000256" key="3">
    <source>
        <dbReference type="ARBA" id="ARBA00022448"/>
    </source>
</evidence>
<dbReference type="InterPro" id="IPR036259">
    <property type="entry name" value="MFS_trans_sf"/>
</dbReference>
<dbReference type="NCBIfam" id="TIGR00710">
    <property type="entry name" value="efflux_Bcr_CflA"/>
    <property type="match status" value="1"/>
</dbReference>
<dbReference type="Gene3D" id="1.20.1720.10">
    <property type="entry name" value="Multidrug resistance protein D"/>
    <property type="match status" value="1"/>
</dbReference>
<sequence>MSGLSRSRGLAWPLILLLALLTALDAMAIDMYLPGMPAIAQELGVSAGRIQQTLSVFLAGLALGQGIYGPLLDRFGRRVPLLLGVVIFVVGSVFGALATSVEALLAARFIQALGAAAGLVTPRAIVADLCDVKESASIFSLLMQVMMIAPIVAPILGAYLLSHADWRAIFWMLAFLGTLGLLWGLKAIPDSLPVTQRVPLNPGHIVRAYGRELRNKAFMAYTGSGGFALAALFVYISGSAFVFTQHFSLSPAVFSYVFAGNSVALVLGGVVSNYLLKAGMPTSRVLALGLIVHTASALLLYGAVQADVAGLILYAALIAISVGSLGMVFGNVTALTMDVAGPQAGTAAALMGMFHYLISAVVGYIVSLAVPGPQVLPLAIGGCGLLSILLYALAGRCHTVTRSVSELGAVK</sequence>
<dbReference type="InterPro" id="IPR020846">
    <property type="entry name" value="MFS_dom"/>
</dbReference>
<comment type="caution">
    <text evidence="10">The sequence shown here is derived from an EMBL/GenBank/DDBJ whole genome shotgun (WGS) entry which is preliminary data.</text>
</comment>
<dbReference type="RefSeq" id="WP_109089329.1">
    <property type="nucleotide sequence ID" value="NZ_QEXO01000003.1"/>
</dbReference>
<feature type="transmembrane region" description="Helical" evidence="8">
    <location>
        <begin position="138"/>
        <end position="162"/>
    </location>
</feature>
<evidence type="ECO:0000256" key="1">
    <source>
        <dbReference type="ARBA" id="ARBA00004651"/>
    </source>
</evidence>
<comment type="caution">
    <text evidence="8">Lacks conserved residue(s) required for the propagation of feature annotation.</text>
</comment>
<dbReference type="InterPro" id="IPR001958">
    <property type="entry name" value="Tet-R_TetA/multi-R_MdtG-like"/>
</dbReference>
<dbReference type="EMBL" id="QEXO01000003">
    <property type="protein sequence ID" value="PWE14171.1"/>
    <property type="molecule type" value="Genomic_DNA"/>
</dbReference>
<evidence type="ECO:0000256" key="5">
    <source>
        <dbReference type="ARBA" id="ARBA00022692"/>
    </source>
</evidence>
<feature type="transmembrane region" description="Helical" evidence="8">
    <location>
        <begin position="347"/>
        <end position="369"/>
    </location>
</feature>
<proteinExistence type="inferred from homology"/>
<feature type="transmembrane region" description="Helical" evidence="8">
    <location>
        <begin position="256"/>
        <end position="276"/>
    </location>
</feature>
<evidence type="ECO:0000256" key="7">
    <source>
        <dbReference type="ARBA" id="ARBA00023136"/>
    </source>
</evidence>